<dbReference type="EMBL" id="CAJNDS010002429">
    <property type="protein sequence ID" value="CAE7470238.1"/>
    <property type="molecule type" value="Genomic_DNA"/>
</dbReference>
<dbReference type="PANTHER" id="PTHR12905:SF0">
    <property type="entry name" value="CALCINEURIN-LIKE PHOSPHOESTERASE DOMAIN-CONTAINING PROTEIN"/>
    <property type="match status" value="1"/>
</dbReference>
<evidence type="ECO:0000313" key="4">
    <source>
        <dbReference type="Proteomes" id="UP000604046"/>
    </source>
</evidence>
<dbReference type="CDD" id="cd07379">
    <property type="entry name" value="MPP_239FB"/>
    <property type="match status" value="1"/>
</dbReference>
<dbReference type="Gene3D" id="3.40.50.150">
    <property type="entry name" value="Vaccinia Virus protein VP39"/>
    <property type="match status" value="2"/>
</dbReference>
<dbReference type="InterPro" id="IPR029052">
    <property type="entry name" value="Metallo-depent_PP-like"/>
</dbReference>
<dbReference type="GO" id="GO:0016787">
    <property type="term" value="F:hydrolase activity"/>
    <property type="evidence" value="ECO:0007669"/>
    <property type="project" value="InterPro"/>
</dbReference>
<dbReference type="Gene3D" id="3.40.50.300">
    <property type="entry name" value="P-loop containing nucleotide triphosphate hydrolases"/>
    <property type="match status" value="1"/>
</dbReference>
<dbReference type="InterPro" id="IPR025714">
    <property type="entry name" value="Methyltranfer_dom"/>
</dbReference>
<dbReference type="Pfam" id="PF00149">
    <property type="entry name" value="Metallophos"/>
    <property type="match status" value="1"/>
</dbReference>
<evidence type="ECO:0000259" key="1">
    <source>
        <dbReference type="Pfam" id="PF00149"/>
    </source>
</evidence>
<dbReference type="SUPFAM" id="SSF52540">
    <property type="entry name" value="P-loop containing nucleoside triphosphate hydrolases"/>
    <property type="match status" value="1"/>
</dbReference>
<dbReference type="Proteomes" id="UP000604046">
    <property type="component" value="Unassembled WGS sequence"/>
</dbReference>
<dbReference type="InterPro" id="IPR004843">
    <property type="entry name" value="Calcineurin-like_PHP"/>
</dbReference>
<dbReference type="InterPro" id="IPR027417">
    <property type="entry name" value="P-loop_NTPase"/>
</dbReference>
<accession>A0A812S822</accession>
<sequence length="1224" mass="134400">MEVPSGYPSSSSVRISATKQSTIAKFIDRFWDGKLAAEDMGARLPEGLWECICAFEDKEEMQRAAKRFTNKVRQGFREEKRQGRQMQKKSREQVLLQKYALLALPVLEVEPLEVDWLRAPRAVVPELNCLPARRYFALRQAPLLGRELRKLREKRRQIEYLSKAVLERLGEAQRRNLPVRRIVDFGGGRGDFALALAWLLGTSSISSIPVPEIVVLELEGAYCEQGRKRSAALASCCQQAARVTFVCQDLRSYLEPFELAVGLHACGPLVDAVLQHCYTSGAEFVLLTCCFGKIPKRCDDFELSYPRASGALIRGRDDFFELCKLADAPIEKESAQAMRLLNSDRCCWVRQRGGWAHLRCIPRSVTNKNVLIVGAADALKAGMLDVTHCAAQVGTALTAGTANTAGTWEGLLGLAPLTETSDPLPGSLRVVMVADTHCRHRQLSMPPGDLLLVCGDFTKSGLREEVEDFALWLDSLPYSAKIVVAGNHEITFDDGYYKTKGHTYHKDSLEPINPTQIKEIIAGRSGLHYLEDEVIELQIGGKEFAPIRIFGSPSQGPFFSDHSMAAFGRSFEQEAEAEAAVDAGAGWPTSGSRCKGTMAGIDILVTHGPAYGICDLSSEHEQDGRAAFAGSKALLKAVLQQKPVLHAFGHIHEGYGVRANASTYFVNSAICSERYIPQRLPIVCDLRRAGPHEARGLLFGDARFFYARPMSSSSYGESGRPHRGQDEDGGAAGVSPLYVRLMHELHDGRPELHTATRTSGYRNKASFSLGKQFVGEQESCAEELNVAALKLQELAEKSPDDLSFYVEAALKLTRRGHLGIKLVLRGEAAVDAWLRDGRGASFAADLRLHVPALQSLTYQVAPACSDEKPPKSPWHPRYPMFQALCGDPFVVEDAPLGLPGGFIPYRLSPDSFSEVNSAAEEAMIGVLCGWVDELVQSGQVKTLCMFGRNSGFIGLALQHRFGFQRVYAHTHCPVTLADAEASVAMNSAPGWILGRCEKYDFGGVLAKIPEGEGPLLVHVTNSRHGLAEGVIPALKRRRDVYAVAYNSCSHLPLPAEWTELCSGPGAFEIHKFRSFDLLAGTEFLSAYFLLVRRPPTMILPIGPPGVGKSWIARQLAASAACTVFERDLAFFEARHGTSKERLRRSDVGFAEAKRRTHQRLLDSLQSARGKQADGLMSRLAQVDIAILQFKFGVGLGPSKEQLATSILIDSTNGAQSARHWAEHD</sequence>
<dbReference type="InterPro" id="IPR051693">
    <property type="entry name" value="UPF0046_metallophosphoest"/>
</dbReference>
<dbReference type="PANTHER" id="PTHR12905">
    <property type="entry name" value="METALLOPHOSPHOESTERASE"/>
    <property type="match status" value="1"/>
</dbReference>
<dbReference type="AlphaFoldDB" id="A0A812S822"/>
<name>A0A812S822_9DINO</name>
<dbReference type="SUPFAM" id="SSF53335">
    <property type="entry name" value="S-adenosyl-L-methionine-dependent methyltransferases"/>
    <property type="match status" value="1"/>
</dbReference>
<protein>
    <submittedName>
        <fullName evidence="3">Mpped1 protein</fullName>
    </submittedName>
</protein>
<dbReference type="Gene3D" id="3.60.21.10">
    <property type="match status" value="1"/>
</dbReference>
<proteinExistence type="predicted"/>
<dbReference type="OrthoDB" id="630188at2759"/>
<evidence type="ECO:0000313" key="3">
    <source>
        <dbReference type="EMBL" id="CAE7470238.1"/>
    </source>
</evidence>
<dbReference type="InterPro" id="IPR029063">
    <property type="entry name" value="SAM-dependent_MTases_sf"/>
</dbReference>
<organism evidence="3 4">
    <name type="scientific">Symbiodinium natans</name>
    <dbReference type="NCBI Taxonomy" id="878477"/>
    <lineage>
        <taxon>Eukaryota</taxon>
        <taxon>Sar</taxon>
        <taxon>Alveolata</taxon>
        <taxon>Dinophyceae</taxon>
        <taxon>Suessiales</taxon>
        <taxon>Symbiodiniaceae</taxon>
        <taxon>Symbiodinium</taxon>
    </lineage>
</organism>
<gene>
    <name evidence="3" type="primary">Mpped1</name>
    <name evidence="3" type="ORF">SNAT2548_LOCUS26370</name>
</gene>
<dbReference type="SUPFAM" id="SSF56300">
    <property type="entry name" value="Metallo-dependent phosphatases"/>
    <property type="match status" value="1"/>
</dbReference>
<reference evidence="3" key="1">
    <citation type="submission" date="2021-02" db="EMBL/GenBank/DDBJ databases">
        <authorList>
            <person name="Dougan E. K."/>
            <person name="Rhodes N."/>
            <person name="Thang M."/>
            <person name="Chan C."/>
        </authorList>
    </citation>
    <scope>NUCLEOTIDE SEQUENCE</scope>
</reference>
<comment type="caution">
    <text evidence="3">The sequence shown here is derived from an EMBL/GenBank/DDBJ whole genome shotgun (WGS) entry which is preliminary data.</text>
</comment>
<dbReference type="Pfam" id="PF13679">
    <property type="entry name" value="Methyltransf_32"/>
    <property type="match status" value="1"/>
</dbReference>
<feature type="domain" description="Methyltransferase" evidence="2">
    <location>
        <begin position="154"/>
        <end position="291"/>
    </location>
</feature>
<feature type="domain" description="Calcineurin-like phosphoesterase" evidence="1">
    <location>
        <begin position="447"/>
        <end position="653"/>
    </location>
</feature>
<keyword evidence="4" id="KW-1185">Reference proteome</keyword>
<evidence type="ECO:0000259" key="2">
    <source>
        <dbReference type="Pfam" id="PF13679"/>
    </source>
</evidence>